<sequence length="95" mass="10684">MLLITARCNVKPESVDDFLDLAQSMVQKSRNEGGNISYDLYADLNDSNGFTFVEAWADQKAIDLHNASEHFKHFVDSTGPLFAGPLDINLYRKMT</sequence>
<dbReference type="InterPro" id="IPR007138">
    <property type="entry name" value="ABM_dom"/>
</dbReference>
<organism evidence="2 3">
    <name type="scientific">Methanofollis fontis</name>
    <dbReference type="NCBI Taxonomy" id="2052832"/>
    <lineage>
        <taxon>Archaea</taxon>
        <taxon>Methanobacteriati</taxon>
        <taxon>Methanobacteriota</taxon>
        <taxon>Stenosarchaea group</taxon>
        <taxon>Methanomicrobia</taxon>
        <taxon>Methanomicrobiales</taxon>
        <taxon>Methanomicrobiaceae</taxon>
        <taxon>Methanofollis</taxon>
    </lineage>
</organism>
<dbReference type="Gene3D" id="3.30.70.100">
    <property type="match status" value="1"/>
</dbReference>
<gene>
    <name evidence="2" type="ORF">CUJ86_02610</name>
</gene>
<dbReference type="OrthoDB" id="8931at2157"/>
<reference evidence="2 3" key="1">
    <citation type="submission" date="2017-11" db="EMBL/GenBank/DDBJ databases">
        <title>Isolation and Characterization of Methanofollis Species from Methane Seep Offshore SW Taiwan.</title>
        <authorList>
            <person name="Teng N.-H."/>
            <person name="Lai M.-C."/>
            <person name="Chen S.-C."/>
        </authorList>
    </citation>
    <scope>NUCLEOTIDE SEQUENCE [LARGE SCALE GENOMIC DNA]</scope>
    <source>
        <strain evidence="2 3">FWC-SCC2</strain>
    </source>
</reference>
<dbReference type="GO" id="GO:0004497">
    <property type="term" value="F:monooxygenase activity"/>
    <property type="evidence" value="ECO:0007669"/>
    <property type="project" value="UniProtKB-KW"/>
</dbReference>
<dbReference type="PANTHER" id="PTHR33336">
    <property type="entry name" value="QUINOL MONOOXYGENASE YGIN-RELATED"/>
    <property type="match status" value="1"/>
</dbReference>
<accession>A0A483CWB7</accession>
<dbReference type="InterPro" id="IPR011008">
    <property type="entry name" value="Dimeric_a/b-barrel"/>
</dbReference>
<dbReference type="AlphaFoldDB" id="A0A483CWB7"/>
<evidence type="ECO:0000259" key="1">
    <source>
        <dbReference type="PROSITE" id="PS51725"/>
    </source>
</evidence>
<keyword evidence="2" id="KW-0560">Oxidoreductase</keyword>
<dbReference type="PROSITE" id="PS51725">
    <property type="entry name" value="ABM"/>
    <property type="match status" value="1"/>
</dbReference>
<dbReference type="Pfam" id="PF03992">
    <property type="entry name" value="ABM"/>
    <property type="match status" value="1"/>
</dbReference>
<protein>
    <submittedName>
        <fullName evidence="2">Antibiotic biosynthesis monooxygenase</fullName>
    </submittedName>
</protein>
<evidence type="ECO:0000313" key="3">
    <source>
        <dbReference type="Proteomes" id="UP000292580"/>
    </source>
</evidence>
<name>A0A483CWB7_9EURY</name>
<dbReference type="Proteomes" id="UP000292580">
    <property type="component" value="Unassembled WGS sequence"/>
</dbReference>
<dbReference type="EMBL" id="PGCL01000001">
    <property type="protein sequence ID" value="TAJ45877.1"/>
    <property type="molecule type" value="Genomic_DNA"/>
</dbReference>
<dbReference type="InterPro" id="IPR050744">
    <property type="entry name" value="AI-2_Isomerase_LsrG"/>
</dbReference>
<comment type="caution">
    <text evidence="2">The sequence shown here is derived from an EMBL/GenBank/DDBJ whole genome shotgun (WGS) entry which is preliminary data.</text>
</comment>
<evidence type="ECO:0000313" key="2">
    <source>
        <dbReference type="EMBL" id="TAJ45877.1"/>
    </source>
</evidence>
<dbReference type="PANTHER" id="PTHR33336:SF15">
    <property type="entry name" value="ABM DOMAIN-CONTAINING PROTEIN"/>
    <property type="match status" value="1"/>
</dbReference>
<dbReference type="SUPFAM" id="SSF54909">
    <property type="entry name" value="Dimeric alpha+beta barrel"/>
    <property type="match status" value="1"/>
</dbReference>
<keyword evidence="2" id="KW-0503">Monooxygenase</keyword>
<keyword evidence="3" id="KW-1185">Reference proteome</keyword>
<feature type="domain" description="ABM" evidence="1">
    <location>
        <begin position="2"/>
        <end position="91"/>
    </location>
</feature>
<dbReference type="RefSeq" id="WP_130645992.1">
    <property type="nucleotide sequence ID" value="NZ_PGCL01000001.1"/>
</dbReference>
<proteinExistence type="predicted"/>